<dbReference type="HAMAP" id="MF_00047">
    <property type="entry name" value="Dala_Dala_lig"/>
    <property type="match status" value="1"/>
</dbReference>
<feature type="binding site" evidence="12">
    <location>
        <position position="275"/>
    </location>
    <ligand>
        <name>Mg(2+)</name>
        <dbReference type="ChEBI" id="CHEBI:18420"/>
        <label>1</label>
    </ligand>
</feature>
<evidence type="ECO:0000256" key="13">
    <source>
        <dbReference type="PROSITE-ProRule" id="PRU00409"/>
    </source>
</evidence>
<dbReference type="GO" id="GO:0009252">
    <property type="term" value="P:peptidoglycan biosynthetic process"/>
    <property type="evidence" value="ECO:0007669"/>
    <property type="project" value="UniProtKB-UniRule"/>
</dbReference>
<feature type="domain" description="ATP-grasp" evidence="15">
    <location>
        <begin position="126"/>
        <end position="321"/>
    </location>
</feature>
<evidence type="ECO:0000256" key="14">
    <source>
        <dbReference type="SAM" id="MobiDB-lite"/>
    </source>
</evidence>
<dbReference type="AlphaFoldDB" id="A0A9X2G9Q4"/>
<dbReference type="EC" id="6.3.2.4" evidence="10"/>
<reference evidence="16" key="1">
    <citation type="submission" date="2022-06" db="EMBL/GenBank/DDBJ databases">
        <title>Sequencing the genomes of 1000 actinobacteria strains.</title>
        <authorList>
            <person name="Klenk H.-P."/>
        </authorList>
    </citation>
    <scope>NUCLEOTIDE SEQUENCE</scope>
    <source>
        <strain evidence="16">DSM 46694</strain>
    </source>
</reference>
<dbReference type="SUPFAM" id="SSF52440">
    <property type="entry name" value="PreATP-grasp domain"/>
    <property type="match status" value="1"/>
</dbReference>
<evidence type="ECO:0000313" key="16">
    <source>
        <dbReference type="EMBL" id="MCP2353820.1"/>
    </source>
</evidence>
<keyword evidence="7 10" id="KW-0133">Cell shape</keyword>
<feature type="binding site" evidence="12">
    <location>
        <position position="290"/>
    </location>
    <ligand>
        <name>Mg(2+)</name>
        <dbReference type="ChEBI" id="CHEBI:18420"/>
        <label>2</label>
    </ligand>
</feature>
<accession>A0A9X2G9Q4</accession>
<keyword evidence="5 13" id="KW-0547">Nucleotide-binding</keyword>
<dbReference type="GO" id="GO:0005524">
    <property type="term" value="F:ATP binding"/>
    <property type="evidence" value="ECO:0007669"/>
    <property type="project" value="UniProtKB-UniRule"/>
</dbReference>
<dbReference type="Gene3D" id="3.30.1490.20">
    <property type="entry name" value="ATP-grasp fold, A domain"/>
    <property type="match status" value="1"/>
</dbReference>
<evidence type="ECO:0000259" key="15">
    <source>
        <dbReference type="PROSITE" id="PS50975"/>
    </source>
</evidence>
<evidence type="ECO:0000256" key="12">
    <source>
        <dbReference type="PIRSR" id="PIRSR039102-3"/>
    </source>
</evidence>
<keyword evidence="8 10" id="KW-0573">Peptidoglycan synthesis</keyword>
<protein>
    <recommendedName>
        <fullName evidence="10">D-alanine--D-alanine ligase</fullName>
        <ecNumber evidence="10">6.3.2.4</ecNumber>
    </recommendedName>
    <alternativeName>
        <fullName evidence="10">D-Ala-D-Ala ligase</fullName>
    </alternativeName>
    <alternativeName>
        <fullName evidence="10">D-alanylalanine synthetase</fullName>
    </alternativeName>
</protein>
<feature type="binding site" evidence="12">
    <location>
        <position position="288"/>
    </location>
    <ligand>
        <name>Mg(2+)</name>
        <dbReference type="ChEBI" id="CHEBI:18420"/>
        <label>2</label>
    </ligand>
</feature>
<dbReference type="PROSITE" id="PS00843">
    <property type="entry name" value="DALA_DALA_LIGASE_1"/>
    <property type="match status" value="1"/>
</dbReference>
<feature type="active site" evidence="11">
    <location>
        <position position="299"/>
    </location>
</feature>
<dbReference type="InterPro" id="IPR000291">
    <property type="entry name" value="D-Ala_lig_Van_CS"/>
</dbReference>
<keyword evidence="12" id="KW-0460">Magnesium</keyword>
<dbReference type="Proteomes" id="UP001139648">
    <property type="component" value="Unassembled WGS sequence"/>
</dbReference>
<dbReference type="Pfam" id="PF07478">
    <property type="entry name" value="Dala_Dala_lig_C"/>
    <property type="match status" value="1"/>
</dbReference>
<sequence>MLFGGGGAERSVSVASAVQVVTALRERGHQADAFDTGEGRLGPAEQESGPRTPVAAVPLALAALRHGRVSPRLVQELLDADVIFLALHGGAGENGVIQAILDTAGPPYTGSGRLASTIAMDKDLTKRLLRAAGIQTAPWRLLRAADTVTDLPPFDGPMVVKPNAQVSSIGLSLVREHEQLPVAVRLARAHDADVLVERFVPGREFVVGVLDGVPLAVGEILLGDKAIFDYEARCRAGESLHDFPADISAGLQGKLQSLAVRVHATLRLGAYSRVDFRMDHEGGIWCLEANTLPALTATSFFPQSAQAAGVSFPDLCERICRLAVRA</sequence>
<evidence type="ECO:0000256" key="7">
    <source>
        <dbReference type="ARBA" id="ARBA00022960"/>
    </source>
</evidence>
<comment type="similarity">
    <text evidence="2 10">Belongs to the D-alanine--D-alanine ligase family.</text>
</comment>
<keyword evidence="12" id="KW-0479">Metal-binding</keyword>
<evidence type="ECO:0000256" key="9">
    <source>
        <dbReference type="ARBA" id="ARBA00023316"/>
    </source>
</evidence>
<dbReference type="InterPro" id="IPR011127">
    <property type="entry name" value="Dala_Dala_lig_N"/>
</dbReference>
<dbReference type="Gene3D" id="3.40.50.20">
    <property type="match status" value="1"/>
</dbReference>
<dbReference type="InterPro" id="IPR005905">
    <property type="entry name" value="D_ala_D_ala"/>
</dbReference>
<evidence type="ECO:0000256" key="11">
    <source>
        <dbReference type="PIRSR" id="PIRSR039102-1"/>
    </source>
</evidence>
<dbReference type="InterPro" id="IPR011095">
    <property type="entry name" value="Dala_Dala_lig_C"/>
</dbReference>
<comment type="subcellular location">
    <subcellularLocation>
        <location evidence="1 10">Cytoplasm</location>
    </subcellularLocation>
</comment>
<dbReference type="GO" id="GO:0005829">
    <property type="term" value="C:cytosol"/>
    <property type="evidence" value="ECO:0007669"/>
    <property type="project" value="TreeGrafter"/>
</dbReference>
<evidence type="ECO:0000256" key="1">
    <source>
        <dbReference type="ARBA" id="ARBA00004496"/>
    </source>
</evidence>
<comment type="catalytic activity">
    <reaction evidence="10">
        <text>2 D-alanine + ATP = D-alanyl-D-alanine + ADP + phosphate + H(+)</text>
        <dbReference type="Rhea" id="RHEA:11224"/>
        <dbReference type="ChEBI" id="CHEBI:15378"/>
        <dbReference type="ChEBI" id="CHEBI:30616"/>
        <dbReference type="ChEBI" id="CHEBI:43474"/>
        <dbReference type="ChEBI" id="CHEBI:57416"/>
        <dbReference type="ChEBI" id="CHEBI:57822"/>
        <dbReference type="ChEBI" id="CHEBI:456216"/>
        <dbReference type="EC" id="6.3.2.4"/>
    </reaction>
</comment>
<dbReference type="GO" id="GO:0046872">
    <property type="term" value="F:metal ion binding"/>
    <property type="evidence" value="ECO:0007669"/>
    <property type="project" value="UniProtKB-KW"/>
</dbReference>
<dbReference type="Pfam" id="PF01820">
    <property type="entry name" value="Dala_Dala_lig_N"/>
    <property type="match status" value="1"/>
</dbReference>
<proteinExistence type="inferred from homology"/>
<dbReference type="InterPro" id="IPR011761">
    <property type="entry name" value="ATP-grasp"/>
</dbReference>
<evidence type="ECO:0000313" key="17">
    <source>
        <dbReference type="Proteomes" id="UP001139648"/>
    </source>
</evidence>
<evidence type="ECO:0000256" key="2">
    <source>
        <dbReference type="ARBA" id="ARBA00010871"/>
    </source>
</evidence>
<evidence type="ECO:0000256" key="5">
    <source>
        <dbReference type="ARBA" id="ARBA00022741"/>
    </source>
</evidence>
<comment type="caution">
    <text evidence="16">The sequence shown here is derived from an EMBL/GenBank/DDBJ whole genome shotgun (WGS) entry which is preliminary data.</text>
</comment>
<dbReference type="EMBL" id="JAMZEB010000001">
    <property type="protein sequence ID" value="MCP2353820.1"/>
    <property type="molecule type" value="Genomic_DNA"/>
</dbReference>
<evidence type="ECO:0000256" key="8">
    <source>
        <dbReference type="ARBA" id="ARBA00022984"/>
    </source>
</evidence>
<gene>
    <name evidence="10" type="primary">ddl</name>
    <name evidence="16" type="ORF">HD597_000840</name>
</gene>
<keyword evidence="9 10" id="KW-0961">Cell wall biogenesis/degradation</keyword>
<comment type="cofactor">
    <cofactor evidence="12">
        <name>Mg(2+)</name>
        <dbReference type="ChEBI" id="CHEBI:18420"/>
    </cofactor>
    <cofactor evidence="12">
        <name>Mn(2+)</name>
        <dbReference type="ChEBI" id="CHEBI:29035"/>
    </cofactor>
    <text evidence="12">Binds 2 magnesium or manganese ions per subunit.</text>
</comment>
<dbReference type="PIRSF" id="PIRSF039102">
    <property type="entry name" value="Ddl/VanB"/>
    <property type="match status" value="1"/>
</dbReference>
<feature type="binding site" evidence="12">
    <location>
        <position position="288"/>
    </location>
    <ligand>
        <name>Mg(2+)</name>
        <dbReference type="ChEBI" id="CHEBI:18420"/>
        <label>1</label>
    </ligand>
</feature>
<dbReference type="InterPro" id="IPR013815">
    <property type="entry name" value="ATP_grasp_subdomain_1"/>
</dbReference>
<comment type="pathway">
    <text evidence="10">Cell wall biogenesis; peptidoglycan biosynthesis.</text>
</comment>
<organism evidence="16 17">
    <name type="scientific">Nonomuraea thailandensis</name>
    <dbReference type="NCBI Taxonomy" id="1188745"/>
    <lineage>
        <taxon>Bacteria</taxon>
        <taxon>Bacillati</taxon>
        <taxon>Actinomycetota</taxon>
        <taxon>Actinomycetes</taxon>
        <taxon>Streptosporangiales</taxon>
        <taxon>Streptosporangiaceae</taxon>
        <taxon>Nonomuraea</taxon>
    </lineage>
</organism>
<dbReference type="GO" id="GO:0008716">
    <property type="term" value="F:D-alanine-D-alanine ligase activity"/>
    <property type="evidence" value="ECO:0007669"/>
    <property type="project" value="UniProtKB-UniRule"/>
</dbReference>
<evidence type="ECO:0000256" key="4">
    <source>
        <dbReference type="ARBA" id="ARBA00022598"/>
    </source>
</evidence>
<evidence type="ECO:0000256" key="6">
    <source>
        <dbReference type="ARBA" id="ARBA00022840"/>
    </source>
</evidence>
<dbReference type="PANTHER" id="PTHR23132">
    <property type="entry name" value="D-ALANINE--D-ALANINE LIGASE"/>
    <property type="match status" value="1"/>
</dbReference>
<dbReference type="GO" id="GO:0071555">
    <property type="term" value="P:cell wall organization"/>
    <property type="evidence" value="ECO:0007669"/>
    <property type="project" value="UniProtKB-KW"/>
</dbReference>
<dbReference type="GO" id="GO:0008360">
    <property type="term" value="P:regulation of cell shape"/>
    <property type="evidence" value="ECO:0007669"/>
    <property type="project" value="UniProtKB-KW"/>
</dbReference>
<keyword evidence="6 13" id="KW-0067">ATP-binding</keyword>
<dbReference type="InterPro" id="IPR016185">
    <property type="entry name" value="PreATP-grasp_dom_sf"/>
</dbReference>
<dbReference type="PROSITE" id="PS50975">
    <property type="entry name" value="ATP_GRASP"/>
    <property type="match status" value="1"/>
</dbReference>
<dbReference type="PANTHER" id="PTHR23132:SF23">
    <property type="entry name" value="D-ALANINE--D-ALANINE LIGASE B"/>
    <property type="match status" value="1"/>
</dbReference>
<dbReference type="RefSeq" id="WP_345694516.1">
    <property type="nucleotide sequence ID" value="NZ_BAABKA010000078.1"/>
</dbReference>
<feature type="active site" evidence="11">
    <location>
        <position position="9"/>
    </location>
</feature>
<dbReference type="PROSITE" id="PS00844">
    <property type="entry name" value="DALA_DALA_LIGASE_2"/>
    <property type="match status" value="1"/>
</dbReference>
<keyword evidence="17" id="KW-1185">Reference proteome</keyword>
<keyword evidence="3 10" id="KW-0963">Cytoplasm</keyword>
<keyword evidence="12" id="KW-0464">Manganese</keyword>
<keyword evidence="4 10" id="KW-0436">Ligase</keyword>
<evidence type="ECO:0000256" key="10">
    <source>
        <dbReference type="HAMAP-Rule" id="MF_00047"/>
    </source>
</evidence>
<dbReference type="Gene3D" id="3.30.470.20">
    <property type="entry name" value="ATP-grasp fold, B domain"/>
    <property type="match status" value="1"/>
</dbReference>
<evidence type="ECO:0000256" key="3">
    <source>
        <dbReference type="ARBA" id="ARBA00022490"/>
    </source>
</evidence>
<dbReference type="SUPFAM" id="SSF56059">
    <property type="entry name" value="Glutathione synthetase ATP-binding domain-like"/>
    <property type="match status" value="1"/>
</dbReference>
<feature type="active site" evidence="11">
    <location>
        <position position="167"/>
    </location>
</feature>
<feature type="region of interest" description="Disordered" evidence="14">
    <location>
        <begin position="29"/>
        <end position="51"/>
    </location>
</feature>
<name>A0A9X2G9Q4_9ACTN</name>
<comment type="function">
    <text evidence="10">Cell wall formation.</text>
</comment>